<gene>
    <name evidence="7" type="ORF">K432DRAFT_408107</name>
</gene>
<keyword evidence="2" id="KW-0862">Zinc</keyword>
<evidence type="ECO:0000256" key="2">
    <source>
        <dbReference type="ARBA" id="ARBA00022833"/>
    </source>
</evidence>
<accession>A0A8E2JC19</accession>
<dbReference type="PANTHER" id="PTHR47660">
    <property type="entry name" value="TRANSCRIPTION FACTOR WITH C2H2 AND ZN(2)-CYS(6) DNA BINDING DOMAIN (EUROFUNG)-RELATED-RELATED"/>
    <property type="match status" value="1"/>
</dbReference>
<feature type="region of interest" description="Disordered" evidence="6">
    <location>
        <begin position="156"/>
        <end position="179"/>
    </location>
</feature>
<dbReference type="GO" id="GO:0046872">
    <property type="term" value="F:metal ion binding"/>
    <property type="evidence" value="ECO:0007669"/>
    <property type="project" value="UniProtKB-KW"/>
</dbReference>
<keyword evidence="1" id="KW-0479">Metal-binding</keyword>
<name>A0A8E2JC19_9PEZI</name>
<evidence type="ECO:0000256" key="1">
    <source>
        <dbReference type="ARBA" id="ARBA00022723"/>
    </source>
</evidence>
<organism evidence="7 8">
    <name type="scientific">Lepidopterella palustris CBS 459.81</name>
    <dbReference type="NCBI Taxonomy" id="1314670"/>
    <lineage>
        <taxon>Eukaryota</taxon>
        <taxon>Fungi</taxon>
        <taxon>Dikarya</taxon>
        <taxon>Ascomycota</taxon>
        <taxon>Pezizomycotina</taxon>
        <taxon>Dothideomycetes</taxon>
        <taxon>Pleosporomycetidae</taxon>
        <taxon>Mytilinidiales</taxon>
        <taxon>Argynnaceae</taxon>
        <taxon>Lepidopterella</taxon>
    </lineage>
</organism>
<sequence length="373" mass="42192">MEAGYLTNGLTESCRILLTDLTDNDISLWEIPTVLRSTPLSINLASWSGEQWHMGVAKNNQNYILRLMLRRSGLLAYRQNALPEFDGLFGSEMEWKKWKQYESMGRYNRDLQVIADQELSLFHNQAPNLTITELIAALPDKEDNWSLALATVYGDSNPTQAKTPPLPLRPLQAPHEPDSSSSNTQCLFVQIHEAQSALQDWYALCCKRMRSVQDACPILLSNLVMYHLVCLNTMKHFPDVEAFARGEVSQEYFLATSWTRTCSVGSTSRIWFHYGQIIHLVRVMPEPSRPLWFSEVVYLVGLIIRMVSTSANATQSPESVKSLTPFSDSIFAIDNMHTEHTSIVRYLQYKKGTPMLSTRKGVLVSLAVPDGAK</sequence>
<keyword evidence="8" id="KW-1185">Reference proteome</keyword>
<evidence type="ECO:0000313" key="8">
    <source>
        <dbReference type="Proteomes" id="UP000250266"/>
    </source>
</evidence>
<dbReference type="PANTHER" id="PTHR47660:SF2">
    <property type="entry name" value="TRANSCRIPTION FACTOR WITH C2H2 AND ZN(2)-CYS(6) DNA BINDING DOMAIN (EUROFUNG)"/>
    <property type="match status" value="1"/>
</dbReference>
<reference evidence="7 8" key="1">
    <citation type="journal article" date="2016" name="Nat. Commun.">
        <title>Ectomycorrhizal ecology is imprinted in the genome of the dominant symbiotic fungus Cenococcum geophilum.</title>
        <authorList>
            <consortium name="DOE Joint Genome Institute"/>
            <person name="Peter M."/>
            <person name="Kohler A."/>
            <person name="Ohm R.A."/>
            <person name="Kuo A."/>
            <person name="Krutzmann J."/>
            <person name="Morin E."/>
            <person name="Arend M."/>
            <person name="Barry K.W."/>
            <person name="Binder M."/>
            <person name="Choi C."/>
            <person name="Clum A."/>
            <person name="Copeland A."/>
            <person name="Grisel N."/>
            <person name="Haridas S."/>
            <person name="Kipfer T."/>
            <person name="LaButti K."/>
            <person name="Lindquist E."/>
            <person name="Lipzen A."/>
            <person name="Maire R."/>
            <person name="Meier B."/>
            <person name="Mihaltcheva S."/>
            <person name="Molinier V."/>
            <person name="Murat C."/>
            <person name="Poggeler S."/>
            <person name="Quandt C.A."/>
            <person name="Sperisen C."/>
            <person name="Tritt A."/>
            <person name="Tisserant E."/>
            <person name="Crous P.W."/>
            <person name="Henrissat B."/>
            <person name="Nehls U."/>
            <person name="Egli S."/>
            <person name="Spatafora J.W."/>
            <person name="Grigoriev I.V."/>
            <person name="Martin F.M."/>
        </authorList>
    </citation>
    <scope>NUCLEOTIDE SEQUENCE [LARGE SCALE GENOMIC DNA]</scope>
    <source>
        <strain evidence="7 8">CBS 459.81</strain>
    </source>
</reference>
<dbReference type="AlphaFoldDB" id="A0A8E2JC19"/>
<dbReference type="OrthoDB" id="40579at2759"/>
<evidence type="ECO:0000256" key="4">
    <source>
        <dbReference type="ARBA" id="ARBA00023163"/>
    </source>
</evidence>
<evidence type="ECO:0000256" key="5">
    <source>
        <dbReference type="ARBA" id="ARBA00023242"/>
    </source>
</evidence>
<keyword evidence="5" id="KW-0539">Nucleus</keyword>
<evidence type="ECO:0000256" key="3">
    <source>
        <dbReference type="ARBA" id="ARBA00023015"/>
    </source>
</evidence>
<dbReference type="EMBL" id="KV745203">
    <property type="protein sequence ID" value="OCK76519.1"/>
    <property type="molecule type" value="Genomic_DNA"/>
</dbReference>
<keyword evidence="3" id="KW-0805">Transcription regulation</keyword>
<evidence type="ECO:0000256" key="6">
    <source>
        <dbReference type="SAM" id="MobiDB-lite"/>
    </source>
</evidence>
<evidence type="ECO:0000313" key="7">
    <source>
        <dbReference type="EMBL" id="OCK76519.1"/>
    </source>
</evidence>
<proteinExistence type="predicted"/>
<dbReference type="Proteomes" id="UP000250266">
    <property type="component" value="Unassembled WGS sequence"/>
</dbReference>
<protein>
    <submittedName>
        <fullName evidence="7">Uncharacterized protein</fullName>
    </submittedName>
</protein>
<keyword evidence="4" id="KW-0804">Transcription</keyword>